<evidence type="ECO:0000256" key="1">
    <source>
        <dbReference type="HAMAP-Rule" id="MF_01866"/>
    </source>
</evidence>
<dbReference type="AlphaFoldDB" id="A0A317CKD6"/>
<reference evidence="3 4" key="1">
    <citation type="submission" date="2018-05" db="EMBL/GenBank/DDBJ databases">
        <title>Leucothrix arctica sp. nov., isolated from Arctic seawater.</title>
        <authorList>
            <person name="Choi A."/>
            <person name="Baek K."/>
        </authorList>
    </citation>
    <scope>NUCLEOTIDE SEQUENCE [LARGE SCALE GENOMIC DNA]</scope>
    <source>
        <strain evidence="3 4">JCM 18388</strain>
    </source>
</reference>
<dbReference type="OrthoDB" id="7062382at2"/>
<evidence type="ECO:0000313" key="3">
    <source>
        <dbReference type="EMBL" id="PWQ99054.1"/>
    </source>
</evidence>
<name>A0A317CKD6_9GAMM</name>
<accession>A0A317CKD6</accession>
<evidence type="ECO:0000313" key="4">
    <source>
        <dbReference type="Proteomes" id="UP000245539"/>
    </source>
</evidence>
<protein>
    <recommendedName>
        <fullName evidence="1">YcgL domain-containing protein DKW60_06300</fullName>
    </recommendedName>
</protein>
<dbReference type="Pfam" id="PF05166">
    <property type="entry name" value="YcgL"/>
    <property type="match status" value="1"/>
</dbReference>
<proteinExistence type="inferred from homology"/>
<dbReference type="PANTHER" id="PTHR38109:SF1">
    <property type="entry name" value="PROTEIN YCGL"/>
    <property type="match status" value="1"/>
</dbReference>
<sequence>MSLSIDCHVYRSKAKQGMYIYLSEKDNFDAIPKDLQKRLGKLEYSFEFTLTEDRKLVRYDTKQVIKQIQDSGFFLQMPPPESNFLDLDFRNSDGF</sequence>
<dbReference type="RefSeq" id="WP_109836815.1">
    <property type="nucleotide sequence ID" value="NZ_QGKM01000013.1"/>
</dbReference>
<dbReference type="Proteomes" id="UP000245539">
    <property type="component" value="Unassembled WGS sequence"/>
</dbReference>
<dbReference type="InterPro" id="IPR027354">
    <property type="entry name" value="YcgL_dom"/>
</dbReference>
<organism evidence="3 4">
    <name type="scientific">Leucothrix pacifica</name>
    <dbReference type="NCBI Taxonomy" id="1247513"/>
    <lineage>
        <taxon>Bacteria</taxon>
        <taxon>Pseudomonadati</taxon>
        <taxon>Pseudomonadota</taxon>
        <taxon>Gammaproteobacteria</taxon>
        <taxon>Thiotrichales</taxon>
        <taxon>Thiotrichaceae</taxon>
        <taxon>Leucothrix</taxon>
    </lineage>
</organism>
<dbReference type="EMBL" id="QGKM01000013">
    <property type="protein sequence ID" value="PWQ99054.1"/>
    <property type="molecule type" value="Genomic_DNA"/>
</dbReference>
<dbReference type="Gene3D" id="3.10.510.20">
    <property type="entry name" value="YcgL domain"/>
    <property type="match status" value="1"/>
</dbReference>
<dbReference type="HAMAP" id="MF_01866">
    <property type="entry name" value="UPF0745"/>
    <property type="match status" value="1"/>
</dbReference>
<dbReference type="PANTHER" id="PTHR38109">
    <property type="entry name" value="PROTEIN YCGL"/>
    <property type="match status" value="1"/>
</dbReference>
<keyword evidence="4" id="KW-1185">Reference proteome</keyword>
<gene>
    <name evidence="3" type="ORF">DKW60_06300</name>
</gene>
<feature type="domain" description="YcgL" evidence="2">
    <location>
        <begin position="5"/>
        <end position="89"/>
    </location>
</feature>
<dbReference type="SUPFAM" id="SSF160191">
    <property type="entry name" value="YcgL-like"/>
    <property type="match status" value="1"/>
</dbReference>
<dbReference type="PROSITE" id="PS51648">
    <property type="entry name" value="YCGL"/>
    <property type="match status" value="1"/>
</dbReference>
<dbReference type="InterPro" id="IPR038068">
    <property type="entry name" value="YcgL-like_sf"/>
</dbReference>
<comment type="caution">
    <text evidence="3">The sequence shown here is derived from an EMBL/GenBank/DDBJ whole genome shotgun (WGS) entry which is preliminary data.</text>
</comment>
<evidence type="ECO:0000259" key="2">
    <source>
        <dbReference type="PROSITE" id="PS51648"/>
    </source>
</evidence>